<dbReference type="Proteomes" id="UP000003688">
    <property type="component" value="Unassembled WGS sequence"/>
</dbReference>
<keyword evidence="3" id="KW-1185">Reference proteome</keyword>
<dbReference type="STRING" id="320771.Cflav_PD4983"/>
<protein>
    <recommendedName>
        <fullName evidence="1">YdhG-like domain-containing protein</fullName>
    </recommendedName>
</protein>
<name>B9XD02_PEDPL</name>
<gene>
    <name evidence="2" type="ORF">Cflav_PD4983</name>
</gene>
<sequence length="118" mass="13940">MKSPKFNSIEEYLASLDPVKARTFRFVIDFILTEFPELESKISWNVPTIHRKGKYVFGLAAYKNHLTLAPWSPRVIEDFKVRLGKFVVWKNCFQIPVDWEIDRELVKDLIRARLAELD</sequence>
<dbReference type="RefSeq" id="WP_007413700.1">
    <property type="nucleotide sequence ID" value="NZ_ABOX02000005.1"/>
</dbReference>
<dbReference type="Gene3D" id="3.90.1150.200">
    <property type="match status" value="1"/>
</dbReference>
<evidence type="ECO:0000313" key="2">
    <source>
        <dbReference type="EMBL" id="EEF62348.1"/>
    </source>
</evidence>
<organism evidence="2 3">
    <name type="scientific">Pedosphaera parvula (strain Ellin514)</name>
    <dbReference type="NCBI Taxonomy" id="320771"/>
    <lineage>
        <taxon>Bacteria</taxon>
        <taxon>Pseudomonadati</taxon>
        <taxon>Verrucomicrobiota</taxon>
        <taxon>Pedosphaerae</taxon>
        <taxon>Pedosphaerales</taxon>
        <taxon>Pedosphaeraceae</taxon>
        <taxon>Pedosphaera</taxon>
    </lineage>
</organism>
<dbReference type="InterPro" id="IPR014922">
    <property type="entry name" value="YdhG-like"/>
</dbReference>
<comment type="caution">
    <text evidence="2">The sequence shown here is derived from an EMBL/GenBank/DDBJ whole genome shotgun (WGS) entry which is preliminary data.</text>
</comment>
<dbReference type="AlphaFoldDB" id="B9XD02"/>
<feature type="domain" description="YdhG-like" evidence="1">
    <location>
        <begin position="23"/>
        <end position="113"/>
    </location>
</feature>
<evidence type="ECO:0000259" key="1">
    <source>
        <dbReference type="Pfam" id="PF08818"/>
    </source>
</evidence>
<dbReference type="Pfam" id="PF08818">
    <property type="entry name" value="DUF1801"/>
    <property type="match status" value="1"/>
</dbReference>
<dbReference type="SUPFAM" id="SSF159888">
    <property type="entry name" value="YdhG-like"/>
    <property type="match status" value="1"/>
</dbReference>
<accession>B9XD02</accession>
<dbReference type="EMBL" id="ABOX02000005">
    <property type="protein sequence ID" value="EEF62348.1"/>
    <property type="molecule type" value="Genomic_DNA"/>
</dbReference>
<evidence type="ECO:0000313" key="3">
    <source>
        <dbReference type="Proteomes" id="UP000003688"/>
    </source>
</evidence>
<proteinExistence type="predicted"/>
<dbReference type="OrthoDB" id="115213at2"/>
<reference evidence="2 3" key="1">
    <citation type="journal article" date="2011" name="J. Bacteriol.">
        <title>Genome sequence of 'Pedosphaera parvula' Ellin514, an aerobic Verrucomicrobial isolate from pasture soil.</title>
        <authorList>
            <person name="Kant R."/>
            <person name="van Passel M.W."/>
            <person name="Sangwan P."/>
            <person name="Palva A."/>
            <person name="Lucas S."/>
            <person name="Copeland A."/>
            <person name="Lapidus A."/>
            <person name="Glavina Del Rio T."/>
            <person name="Dalin E."/>
            <person name="Tice H."/>
            <person name="Bruce D."/>
            <person name="Goodwin L."/>
            <person name="Pitluck S."/>
            <person name="Chertkov O."/>
            <person name="Larimer F.W."/>
            <person name="Land M.L."/>
            <person name="Hauser L."/>
            <person name="Brettin T.S."/>
            <person name="Detter J.C."/>
            <person name="Han S."/>
            <person name="de Vos W.M."/>
            <person name="Janssen P.H."/>
            <person name="Smidt H."/>
        </authorList>
    </citation>
    <scope>NUCLEOTIDE SEQUENCE [LARGE SCALE GENOMIC DNA]</scope>
    <source>
        <strain evidence="2 3">Ellin514</strain>
    </source>
</reference>